<dbReference type="GO" id="GO:0003677">
    <property type="term" value="F:DNA binding"/>
    <property type="evidence" value="ECO:0007669"/>
    <property type="project" value="UniProtKB-KW"/>
</dbReference>
<dbReference type="InterPro" id="IPR036388">
    <property type="entry name" value="WH-like_DNA-bd_sf"/>
</dbReference>
<dbReference type="EnsemblPlants" id="Solyc00g031370.2.1">
    <property type="protein sequence ID" value="Solyc00g031370.2.1"/>
    <property type="gene ID" value="Solyc00g031370.2"/>
</dbReference>
<dbReference type="SUPFAM" id="SSF51215">
    <property type="entry name" value="Regulatory protein AraC"/>
    <property type="match status" value="1"/>
</dbReference>
<evidence type="ECO:0000256" key="7">
    <source>
        <dbReference type="SAM" id="SignalP"/>
    </source>
</evidence>
<evidence type="ECO:0000313" key="10">
    <source>
        <dbReference type="Proteomes" id="UP000004994"/>
    </source>
</evidence>
<dbReference type="InterPro" id="IPR036390">
    <property type="entry name" value="WH_DNA-bd_sf"/>
</dbReference>
<comment type="similarity">
    <text evidence="2">Belongs to the LysR transcriptional regulatory family.</text>
</comment>
<comment type="function">
    <text evidence="1">Trans-acting transcriptional regulator of RuBisCO genes (rbcL and rbcS) expression.</text>
</comment>
<dbReference type="AlphaFoldDB" id="A0A494G9A1"/>
<accession>A0A494G9A1</accession>
<keyword evidence="10" id="KW-1185">Reference proteome</keyword>
<feature type="signal peptide" evidence="7">
    <location>
        <begin position="1"/>
        <end position="20"/>
    </location>
</feature>
<evidence type="ECO:0000259" key="8">
    <source>
        <dbReference type="PROSITE" id="PS50931"/>
    </source>
</evidence>
<feature type="domain" description="HTH lysR-type" evidence="8">
    <location>
        <begin position="12"/>
        <end position="65"/>
    </location>
</feature>
<keyword evidence="6" id="KW-0804">Transcription</keyword>
<keyword evidence="7" id="KW-0732">Signal</keyword>
<evidence type="ECO:0000256" key="5">
    <source>
        <dbReference type="ARBA" id="ARBA00023125"/>
    </source>
</evidence>
<dbReference type="InterPro" id="IPR037923">
    <property type="entry name" value="HTH-like"/>
</dbReference>
<organism evidence="9">
    <name type="scientific">Solanum lycopersicum</name>
    <name type="common">Tomato</name>
    <name type="synonym">Lycopersicon esculentum</name>
    <dbReference type="NCBI Taxonomy" id="4081"/>
    <lineage>
        <taxon>Eukaryota</taxon>
        <taxon>Viridiplantae</taxon>
        <taxon>Streptophyta</taxon>
        <taxon>Embryophyta</taxon>
        <taxon>Tracheophyta</taxon>
        <taxon>Spermatophyta</taxon>
        <taxon>Magnoliopsida</taxon>
        <taxon>eudicotyledons</taxon>
        <taxon>Gunneridae</taxon>
        <taxon>Pentapetalae</taxon>
        <taxon>asterids</taxon>
        <taxon>lamiids</taxon>
        <taxon>Solanales</taxon>
        <taxon>Solanaceae</taxon>
        <taxon>Solanoideae</taxon>
        <taxon>Solaneae</taxon>
        <taxon>Solanum</taxon>
        <taxon>Solanum subgen. Lycopersicon</taxon>
    </lineage>
</organism>
<dbReference type="PANTHER" id="PTHR30537">
    <property type="entry name" value="HTH-TYPE TRANSCRIPTIONAL REGULATOR"/>
    <property type="match status" value="1"/>
</dbReference>
<dbReference type="PANTHER" id="PTHR30537:SF5">
    <property type="entry name" value="HTH-TYPE TRANSCRIPTIONAL ACTIVATOR TTDR-RELATED"/>
    <property type="match status" value="1"/>
</dbReference>
<sequence length="492" mass="54916">MANTLSASLLGWLRCFEAAARHCNFTQAAAELCVTQGAVSQQVKQLEQWLDRPLFLRTPRALVLTPEGERLRFVLRESFQAIEGTLTQLRRPRDKQPIALSCSPSFAMVWLTPRLGGFFRQHPDIGLRVYGEFHALDRSRMMRDGTEAAVRFDPGGYADLKADRFLDEWLIPVASPAYVAAHPELRSPDGLRGSMLLHDVTPWDGAGEFEEWQGWLRHAGVDLPDAAEGQRFNLSQLAINAALAGQGVAMGRSALILEELEAGRLVDLWGIHAPSVAAYHFVCAHGQTAQVAEVEAWLVAEGAAFDAARRRILLALGCDRPSADAIRCRWFFSIRTRIARNPRVPDAPRPRSAAAAVAATDVSADTFPIFETSAFASDGAFYFDLVRLQDRDDIPRGFLHRHNYYHLLWMTRASGTHMLDFAHFDVRDHSVFFLSPGQVHAWTSSIKPHGYVLNFSIDFFARMFPRAEDVARFPFYHPARGNGGANSALYLT</sequence>
<keyword evidence="5" id="KW-0238">DNA-binding</keyword>
<dbReference type="SUPFAM" id="SSF53850">
    <property type="entry name" value="Periplasmic binding protein-like II"/>
    <property type="match status" value="1"/>
</dbReference>
<dbReference type="Proteomes" id="UP000004994">
    <property type="component" value="Unassembled WGS sequence"/>
</dbReference>
<dbReference type="PRINTS" id="PR00039">
    <property type="entry name" value="HTHLYSR"/>
</dbReference>
<dbReference type="CDD" id="cd08432">
    <property type="entry name" value="PBP2_GcdR_TrpI_HvrB_AmpR_like"/>
    <property type="match status" value="1"/>
</dbReference>
<dbReference type="InterPro" id="IPR005119">
    <property type="entry name" value="LysR_subst-bd"/>
</dbReference>
<evidence type="ECO:0000313" key="9">
    <source>
        <dbReference type="EnsemblPlants" id="Solyc00g031370.2.1"/>
    </source>
</evidence>
<dbReference type="PaxDb" id="4081-Solyc00g031370.1.1"/>
<dbReference type="GO" id="GO:0003700">
    <property type="term" value="F:DNA-binding transcription factor activity"/>
    <property type="evidence" value="ECO:0007669"/>
    <property type="project" value="InterPro"/>
</dbReference>
<dbReference type="InParanoid" id="A0A494G9A1"/>
<dbReference type="InterPro" id="IPR000847">
    <property type="entry name" value="LysR_HTH_N"/>
</dbReference>
<dbReference type="Gene3D" id="3.40.190.10">
    <property type="entry name" value="Periplasmic binding protein-like II"/>
    <property type="match status" value="2"/>
</dbReference>
<evidence type="ECO:0000256" key="4">
    <source>
        <dbReference type="ARBA" id="ARBA00023015"/>
    </source>
</evidence>
<evidence type="ECO:0000256" key="2">
    <source>
        <dbReference type="ARBA" id="ARBA00009437"/>
    </source>
</evidence>
<evidence type="ECO:0000256" key="1">
    <source>
        <dbReference type="ARBA" id="ARBA00003782"/>
    </source>
</evidence>
<dbReference type="Pfam" id="PF03466">
    <property type="entry name" value="LysR_substrate"/>
    <property type="match status" value="1"/>
</dbReference>
<evidence type="ECO:0000256" key="3">
    <source>
        <dbReference type="ARBA" id="ARBA00018907"/>
    </source>
</evidence>
<dbReference type="Pfam" id="PF00126">
    <property type="entry name" value="HTH_1"/>
    <property type="match status" value="1"/>
</dbReference>
<keyword evidence="4" id="KW-0805">Transcription regulation</keyword>
<dbReference type="PROSITE" id="PS50931">
    <property type="entry name" value="HTH_LYSR"/>
    <property type="match status" value="1"/>
</dbReference>
<reference evidence="9" key="2">
    <citation type="submission" date="2019-04" db="UniProtKB">
        <authorList>
            <consortium name="EnsemblPlants"/>
        </authorList>
    </citation>
    <scope>IDENTIFICATION</scope>
    <source>
        <strain evidence="9">cv. Heinz 1706</strain>
    </source>
</reference>
<protein>
    <recommendedName>
        <fullName evidence="3">Probable RuBisCO transcriptional regulator</fullName>
    </recommendedName>
</protein>
<proteinExistence type="inferred from homology"/>
<feature type="chain" id="PRO_5019855112" description="Probable RuBisCO transcriptional regulator" evidence="7">
    <location>
        <begin position="21"/>
        <end position="492"/>
    </location>
</feature>
<reference evidence="9" key="1">
    <citation type="journal article" date="2012" name="Nature">
        <title>The tomato genome sequence provides insights into fleshy fruit evolution.</title>
        <authorList>
            <consortium name="Tomato Genome Consortium"/>
        </authorList>
    </citation>
    <scope>NUCLEOTIDE SEQUENCE [LARGE SCALE GENOMIC DNA]</scope>
    <source>
        <strain evidence="9">cv. Heinz 1706</strain>
    </source>
</reference>
<dbReference type="Gene3D" id="1.10.10.10">
    <property type="entry name" value="Winged helix-like DNA-binding domain superfamily/Winged helix DNA-binding domain"/>
    <property type="match status" value="1"/>
</dbReference>
<evidence type="ECO:0000256" key="6">
    <source>
        <dbReference type="ARBA" id="ARBA00023163"/>
    </source>
</evidence>
<dbReference type="InterPro" id="IPR058163">
    <property type="entry name" value="LysR-type_TF_proteobact-type"/>
</dbReference>
<dbReference type="SUPFAM" id="SSF46785">
    <property type="entry name" value="Winged helix' DNA-binding domain"/>
    <property type="match status" value="1"/>
</dbReference>
<dbReference type="Gramene" id="Solyc00g031370.2.1">
    <property type="protein sequence ID" value="Solyc00g031370.2.1"/>
    <property type="gene ID" value="Solyc00g031370.2"/>
</dbReference>
<name>A0A494G9A1_SOLLC</name>